<name>A0ABV9N058_9FLAO</name>
<sequence>MKPNLLVSVIITTYNRDTYLEETIKSIHNQTYSELEIILVDDGSEKDIASKNKSICQKYSKCTYYYKNNTGQPDSRNYGIKISKGCYLAFCDDDDIWVLNKLAIQVKILNNFPDYGLVTSCVGKIDSRSVDLGKVLCHDGHNHGYVFESLLINNRVPSPTPLIRREIFSKVGYFNPNFTMAEDWEFWRRVSYYYHFYAIKKTLAYVRIHQASMTSNANYSPINRFILYRKLTKSLVSWGKTEFTRTDFILIYLNEWATYKKIITNNYSGIWKKLLFFFKILIFNFKDAFHLLHLFLRFEFFKTSNLGKS</sequence>
<feature type="domain" description="Glycosyltransferase 2-like" evidence="1">
    <location>
        <begin position="8"/>
        <end position="126"/>
    </location>
</feature>
<organism evidence="2 3">
    <name type="scientific">Geojedonia litorea</name>
    <dbReference type="NCBI Taxonomy" id="1268269"/>
    <lineage>
        <taxon>Bacteria</taxon>
        <taxon>Pseudomonadati</taxon>
        <taxon>Bacteroidota</taxon>
        <taxon>Flavobacteriia</taxon>
        <taxon>Flavobacteriales</taxon>
        <taxon>Flavobacteriaceae</taxon>
        <taxon>Geojedonia</taxon>
    </lineage>
</organism>
<dbReference type="Pfam" id="PF00535">
    <property type="entry name" value="Glycos_transf_2"/>
    <property type="match status" value="1"/>
</dbReference>
<dbReference type="InterPro" id="IPR029044">
    <property type="entry name" value="Nucleotide-diphossugar_trans"/>
</dbReference>
<comment type="caution">
    <text evidence="2">The sequence shown here is derived from an EMBL/GenBank/DDBJ whole genome shotgun (WGS) entry which is preliminary data.</text>
</comment>
<dbReference type="Proteomes" id="UP001595953">
    <property type="component" value="Unassembled WGS sequence"/>
</dbReference>
<gene>
    <name evidence="2" type="ORF">ACFO5O_02595</name>
</gene>
<evidence type="ECO:0000259" key="1">
    <source>
        <dbReference type="Pfam" id="PF00535"/>
    </source>
</evidence>
<protein>
    <submittedName>
        <fullName evidence="2">Glycosyltransferase family 2 protein</fullName>
    </submittedName>
</protein>
<evidence type="ECO:0000313" key="3">
    <source>
        <dbReference type="Proteomes" id="UP001595953"/>
    </source>
</evidence>
<keyword evidence="3" id="KW-1185">Reference proteome</keyword>
<dbReference type="RefSeq" id="WP_387960671.1">
    <property type="nucleotide sequence ID" value="NZ_JBHSGP010000005.1"/>
</dbReference>
<dbReference type="CDD" id="cd00761">
    <property type="entry name" value="Glyco_tranf_GTA_type"/>
    <property type="match status" value="1"/>
</dbReference>
<dbReference type="InterPro" id="IPR001173">
    <property type="entry name" value="Glyco_trans_2-like"/>
</dbReference>
<reference evidence="3" key="1">
    <citation type="journal article" date="2019" name="Int. J. Syst. Evol. Microbiol.">
        <title>The Global Catalogue of Microorganisms (GCM) 10K type strain sequencing project: providing services to taxonomists for standard genome sequencing and annotation.</title>
        <authorList>
            <consortium name="The Broad Institute Genomics Platform"/>
            <consortium name="The Broad Institute Genome Sequencing Center for Infectious Disease"/>
            <person name="Wu L."/>
            <person name="Ma J."/>
        </authorList>
    </citation>
    <scope>NUCLEOTIDE SEQUENCE [LARGE SCALE GENOMIC DNA]</scope>
    <source>
        <strain evidence="3">CCUG 63682</strain>
    </source>
</reference>
<dbReference type="PANTHER" id="PTHR22916:SF3">
    <property type="entry name" value="UDP-GLCNAC:BETAGAL BETA-1,3-N-ACETYLGLUCOSAMINYLTRANSFERASE-LIKE PROTEIN 1"/>
    <property type="match status" value="1"/>
</dbReference>
<dbReference type="PANTHER" id="PTHR22916">
    <property type="entry name" value="GLYCOSYLTRANSFERASE"/>
    <property type="match status" value="1"/>
</dbReference>
<dbReference type="Gene3D" id="3.90.550.10">
    <property type="entry name" value="Spore Coat Polysaccharide Biosynthesis Protein SpsA, Chain A"/>
    <property type="match status" value="1"/>
</dbReference>
<proteinExistence type="predicted"/>
<accession>A0ABV9N058</accession>
<dbReference type="SUPFAM" id="SSF53448">
    <property type="entry name" value="Nucleotide-diphospho-sugar transferases"/>
    <property type="match status" value="1"/>
</dbReference>
<evidence type="ECO:0000313" key="2">
    <source>
        <dbReference type="EMBL" id="MFC4721195.1"/>
    </source>
</evidence>
<dbReference type="EMBL" id="JBHSGP010000005">
    <property type="protein sequence ID" value="MFC4721195.1"/>
    <property type="molecule type" value="Genomic_DNA"/>
</dbReference>